<proteinExistence type="predicted"/>
<evidence type="ECO:0000256" key="2">
    <source>
        <dbReference type="SAM" id="SignalP"/>
    </source>
</evidence>
<dbReference type="Proteomes" id="UP000479114">
    <property type="component" value="Chromosome"/>
</dbReference>
<protein>
    <submittedName>
        <fullName evidence="3">Uncharacterized protein</fullName>
    </submittedName>
</protein>
<evidence type="ECO:0000256" key="1">
    <source>
        <dbReference type="SAM" id="MobiDB-lite"/>
    </source>
</evidence>
<feature type="chain" id="PRO_5025458658" evidence="2">
    <location>
        <begin position="27"/>
        <end position="133"/>
    </location>
</feature>
<sequence>MKNKFVKNLSLAAIVLSLAILGTACGSSNSNSVDNSAVNASTNAAGDNTGDNSAAANNGSSANEAVSEDNAPTEVEAVFNAINADKTVEIETGVGPLTYKVSAELADKVSQWEKGTKVKYQYKEDTITAIDKE</sequence>
<dbReference type="EMBL" id="CP048286">
    <property type="protein sequence ID" value="QHW29537.1"/>
    <property type="molecule type" value="Genomic_DNA"/>
</dbReference>
<feature type="region of interest" description="Disordered" evidence="1">
    <location>
        <begin position="28"/>
        <end position="72"/>
    </location>
</feature>
<dbReference type="RefSeq" id="WP_162638107.1">
    <property type="nucleotide sequence ID" value="NZ_CP048286.1"/>
</dbReference>
<accession>A0A6C0NTP4</accession>
<feature type="compositionally biased region" description="Low complexity" evidence="1">
    <location>
        <begin position="28"/>
        <end position="63"/>
    </location>
</feature>
<gene>
    <name evidence="3" type="ORF">GZH47_00945</name>
</gene>
<feature type="signal peptide" evidence="2">
    <location>
        <begin position="1"/>
        <end position="26"/>
    </location>
</feature>
<dbReference type="KEGG" id="prz:GZH47_00945"/>
<organism evidence="3 4">
    <name type="scientific">Paenibacillus rhizovicinus</name>
    <dbReference type="NCBI Taxonomy" id="2704463"/>
    <lineage>
        <taxon>Bacteria</taxon>
        <taxon>Bacillati</taxon>
        <taxon>Bacillota</taxon>
        <taxon>Bacilli</taxon>
        <taxon>Bacillales</taxon>
        <taxon>Paenibacillaceae</taxon>
        <taxon>Paenibacillus</taxon>
    </lineage>
</organism>
<evidence type="ECO:0000313" key="3">
    <source>
        <dbReference type="EMBL" id="QHW29537.1"/>
    </source>
</evidence>
<dbReference type="AlphaFoldDB" id="A0A6C0NTP4"/>
<keyword evidence="4" id="KW-1185">Reference proteome</keyword>
<keyword evidence="2" id="KW-0732">Signal</keyword>
<reference evidence="3 4" key="1">
    <citation type="submission" date="2020-02" db="EMBL/GenBank/DDBJ databases">
        <title>Paenibacillus sp. nov., isolated from rhizosphere soil of tomato.</title>
        <authorList>
            <person name="Weon H.-Y."/>
            <person name="Lee S.A."/>
        </authorList>
    </citation>
    <scope>NUCLEOTIDE SEQUENCE [LARGE SCALE GENOMIC DNA]</scope>
    <source>
        <strain evidence="3 4">14171R-81</strain>
    </source>
</reference>
<name>A0A6C0NTP4_9BACL</name>
<dbReference type="PROSITE" id="PS51257">
    <property type="entry name" value="PROKAR_LIPOPROTEIN"/>
    <property type="match status" value="1"/>
</dbReference>
<evidence type="ECO:0000313" key="4">
    <source>
        <dbReference type="Proteomes" id="UP000479114"/>
    </source>
</evidence>